<dbReference type="GO" id="GO:0003941">
    <property type="term" value="F:L-serine ammonia-lyase activity"/>
    <property type="evidence" value="ECO:0007669"/>
    <property type="project" value="TreeGrafter"/>
</dbReference>
<dbReference type="GO" id="GO:0006565">
    <property type="term" value="P:L-serine catabolic process"/>
    <property type="evidence" value="ECO:0007669"/>
    <property type="project" value="TreeGrafter"/>
</dbReference>
<feature type="region of interest" description="Disordered" evidence="17">
    <location>
        <begin position="1"/>
        <end position="30"/>
    </location>
</feature>
<dbReference type="InterPro" id="IPR004450">
    <property type="entry name" value="Thr_synthase-like"/>
</dbReference>
<feature type="compositionally biased region" description="Low complexity" evidence="17">
    <location>
        <begin position="17"/>
        <end position="26"/>
    </location>
</feature>
<evidence type="ECO:0000256" key="5">
    <source>
        <dbReference type="ARBA" id="ARBA00013028"/>
    </source>
</evidence>
<dbReference type="InterPro" id="IPR026260">
    <property type="entry name" value="Thr_Synthase_bac/arc"/>
</dbReference>
<dbReference type="PANTHER" id="PTHR48078">
    <property type="entry name" value="THREONINE DEHYDRATASE, MITOCHONDRIAL-RELATED"/>
    <property type="match status" value="1"/>
</dbReference>
<feature type="binding site" evidence="14">
    <location>
        <position position="348"/>
    </location>
    <ligand>
        <name>pyridoxal 5'-phosphate</name>
        <dbReference type="ChEBI" id="CHEBI:597326"/>
    </ligand>
</feature>
<dbReference type="EMBL" id="PHUJ01000003">
    <property type="protein sequence ID" value="PKB30631.1"/>
    <property type="molecule type" value="Genomic_DNA"/>
</dbReference>
<dbReference type="FunFam" id="3.40.50.1100:FF:000013">
    <property type="entry name" value="Threonine synthase"/>
    <property type="match status" value="1"/>
</dbReference>
<name>A0AA44UNU9_PSEA5</name>
<feature type="domain" description="Tryptophan synthase beta chain-like PALP" evidence="18">
    <location>
        <begin position="54"/>
        <end position="349"/>
    </location>
</feature>
<organism evidence="19 20">
    <name type="scientific">Pseudonocardia alni</name>
    <name type="common">Amycolata alni</name>
    <dbReference type="NCBI Taxonomy" id="33907"/>
    <lineage>
        <taxon>Bacteria</taxon>
        <taxon>Bacillati</taxon>
        <taxon>Actinomycetota</taxon>
        <taxon>Actinomycetes</taxon>
        <taxon>Pseudonocardiales</taxon>
        <taxon>Pseudonocardiaceae</taxon>
        <taxon>Pseudonocardia</taxon>
    </lineage>
</organism>
<evidence type="ECO:0000256" key="17">
    <source>
        <dbReference type="SAM" id="MobiDB-lite"/>
    </source>
</evidence>
<dbReference type="InterPro" id="IPR050147">
    <property type="entry name" value="Ser/Thr_Dehydratase"/>
</dbReference>
<protein>
    <recommendedName>
        <fullName evidence="6 12">Threonine synthase</fullName>
        <ecNumber evidence="5 12">4.2.3.1</ecNumber>
    </recommendedName>
</protein>
<feature type="cross-link" description="Isoglutamyl lysine isopeptide (Lys-Gln) (interchain with Q-Cter in protein Pup)" evidence="16">
    <location>
        <position position="173"/>
    </location>
</feature>
<dbReference type="InterPro" id="IPR000634">
    <property type="entry name" value="Ser/Thr_deHydtase_PyrdxlP-BS"/>
</dbReference>
<proteinExistence type="inferred from homology"/>
<evidence type="ECO:0000256" key="7">
    <source>
        <dbReference type="ARBA" id="ARBA00022605"/>
    </source>
</evidence>
<comment type="catalytic activity">
    <reaction evidence="11 13">
        <text>O-phospho-L-homoserine + H2O = L-threonine + phosphate</text>
        <dbReference type="Rhea" id="RHEA:10840"/>
        <dbReference type="ChEBI" id="CHEBI:15377"/>
        <dbReference type="ChEBI" id="CHEBI:43474"/>
        <dbReference type="ChEBI" id="CHEBI:57590"/>
        <dbReference type="ChEBI" id="CHEBI:57926"/>
        <dbReference type="EC" id="4.2.3.1"/>
    </reaction>
</comment>
<keyword evidence="8 13" id="KW-0791">Threonine biosynthesis</keyword>
<comment type="function">
    <text evidence="2 13">Catalyzes the gamma-elimination of phosphate from L-phosphohomoserine and the beta-addition of water to produce L-threonine.</text>
</comment>
<evidence type="ECO:0000256" key="13">
    <source>
        <dbReference type="PIRNR" id="PIRNR038945"/>
    </source>
</evidence>
<evidence type="ECO:0000256" key="8">
    <source>
        <dbReference type="ARBA" id="ARBA00022697"/>
    </source>
</evidence>
<feature type="binding site" evidence="14">
    <location>
        <position position="117"/>
    </location>
    <ligand>
        <name>pyridoxal 5'-phosphate</name>
        <dbReference type="ChEBI" id="CHEBI:597326"/>
    </ligand>
</feature>
<dbReference type="InterPro" id="IPR036052">
    <property type="entry name" value="TrpB-like_PALP_sf"/>
</dbReference>
<dbReference type="SUPFAM" id="SSF53686">
    <property type="entry name" value="Tryptophan synthase beta subunit-like PLP-dependent enzymes"/>
    <property type="match status" value="1"/>
</dbReference>
<reference evidence="19 20" key="1">
    <citation type="submission" date="2017-11" db="EMBL/GenBank/DDBJ databases">
        <title>Sequencing the genomes of 1000 actinobacteria strains.</title>
        <authorList>
            <person name="Klenk H.-P."/>
        </authorList>
    </citation>
    <scope>NUCLEOTIDE SEQUENCE [LARGE SCALE GENOMIC DNA]</scope>
    <source>
        <strain evidence="19 20">DSM 44104</strain>
    </source>
</reference>
<gene>
    <name evidence="19" type="ORF">ATL51_2303</name>
</gene>
<dbReference type="CDD" id="cd01563">
    <property type="entry name" value="Thr-synth_1"/>
    <property type="match status" value="1"/>
</dbReference>
<dbReference type="PIRSF" id="PIRSF038945">
    <property type="entry name" value="Thr_synthase"/>
    <property type="match status" value="1"/>
</dbReference>
<comment type="cofactor">
    <cofactor evidence="1 13 14">
        <name>pyridoxal 5'-phosphate</name>
        <dbReference type="ChEBI" id="CHEBI:597326"/>
    </cofactor>
</comment>
<dbReference type="Proteomes" id="UP000232453">
    <property type="component" value="Unassembled WGS sequence"/>
</dbReference>
<sequence>MTGSVRGVRGPASGPFGPVTQVAGAVAPPPPGQWPGVIEAYRDRMPVQPDWTVVTLGEGGTPLLPAPRLSELTGCQVYLKVDGANPTGSFKDRGMTMAVTAALADGKSSVLCASTGNTSASAAAYATRAGMTCAVLVPTGKIALGKLAQAVAHGARILQIDGNFDDCLELARKTTADYPAIALVNSVNPTRIAGQASAAYEICDQLGRAPDVHCLPVGNAGNITAYWHGYRGYHADGVIPALPRMFGFQAAGAAPLVHGAPVSDPETIATAIRIGAPASWKGATTARDESNGKFAAVTDDEILAAYRMLSAQEGVFVEPASASSVAGLLQSHADGSLPPGSLVVCTVTGHGLKDPDTALLTAPDPEIVPIDPGAVAAALELA</sequence>
<dbReference type="PROSITE" id="PS00165">
    <property type="entry name" value="DEHYDRATASE_SER_THR"/>
    <property type="match status" value="1"/>
</dbReference>
<dbReference type="GO" id="GO:0009097">
    <property type="term" value="P:isoleucine biosynthetic process"/>
    <property type="evidence" value="ECO:0007669"/>
    <property type="project" value="TreeGrafter"/>
</dbReference>
<evidence type="ECO:0000256" key="12">
    <source>
        <dbReference type="NCBIfam" id="TIGR00260"/>
    </source>
</evidence>
<comment type="caution">
    <text evidence="19">The sequence shown here is derived from an EMBL/GenBank/DDBJ whole genome shotgun (WGS) entry which is preliminary data.</text>
</comment>
<evidence type="ECO:0000256" key="3">
    <source>
        <dbReference type="ARBA" id="ARBA00004979"/>
    </source>
</evidence>
<dbReference type="NCBIfam" id="TIGR00260">
    <property type="entry name" value="thrC"/>
    <property type="match status" value="1"/>
</dbReference>
<dbReference type="GO" id="GO:0004795">
    <property type="term" value="F:threonine synthase activity"/>
    <property type="evidence" value="ECO:0007669"/>
    <property type="project" value="UniProtKB-UniRule"/>
</dbReference>
<evidence type="ECO:0000256" key="16">
    <source>
        <dbReference type="PIRSR" id="PIRSR038945-3"/>
    </source>
</evidence>
<dbReference type="PANTHER" id="PTHR48078:SF6">
    <property type="entry name" value="L-THREONINE DEHYDRATASE CATABOLIC TDCB"/>
    <property type="match status" value="1"/>
</dbReference>
<keyword evidence="9 13" id="KW-0663">Pyridoxal phosphate</keyword>
<evidence type="ECO:0000256" key="11">
    <source>
        <dbReference type="ARBA" id="ARBA00049144"/>
    </source>
</evidence>
<evidence type="ECO:0000256" key="14">
    <source>
        <dbReference type="PIRSR" id="PIRSR038945-1"/>
    </source>
</evidence>
<keyword evidence="7 13" id="KW-0028">Amino-acid biosynthesis</keyword>
<dbReference type="Pfam" id="PF00291">
    <property type="entry name" value="PALP"/>
    <property type="match status" value="1"/>
</dbReference>
<comment type="pathway">
    <text evidence="3 13">Amino-acid biosynthesis; L-threonine biosynthesis; L-threonine from L-aspartate: step 5/5.</text>
</comment>
<evidence type="ECO:0000256" key="1">
    <source>
        <dbReference type="ARBA" id="ARBA00001933"/>
    </source>
</evidence>
<dbReference type="InterPro" id="IPR001926">
    <property type="entry name" value="TrpB-like_PALP"/>
</dbReference>
<evidence type="ECO:0000313" key="19">
    <source>
        <dbReference type="EMBL" id="PKB30631.1"/>
    </source>
</evidence>
<evidence type="ECO:0000256" key="15">
    <source>
        <dbReference type="PIRSR" id="PIRSR038945-2"/>
    </source>
</evidence>
<evidence type="ECO:0000256" key="6">
    <source>
        <dbReference type="ARBA" id="ARBA00018679"/>
    </source>
</evidence>
<evidence type="ECO:0000256" key="9">
    <source>
        <dbReference type="ARBA" id="ARBA00022898"/>
    </source>
</evidence>
<feature type="modified residue" description="N6-(pyridoxal phosphate)lysine" evidence="15">
    <location>
        <position position="91"/>
    </location>
</feature>
<feature type="binding site" evidence="14">
    <location>
        <begin position="218"/>
        <end position="222"/>
    </location>
    <ligand>
        <name>pyridoxal 5'-phosphate</name>
        <dbReference type="ChEBI" id="CHEBI:597326"/>
    </ligand>
</feature>
<evidence type="ECO:0000256" key="10">
    <source>
        <dbReference type="ARBA" id="ARBA00023239"/>
    </source>
</evidence>
<evidence type="ECO:0000256" key="4">
    <source>
        <dbReference type="ARBA" id="ARBA00005517"/>
    </source>
</evidence>
<dbReference type="GO" id="GO:0004794">
    <property type="term" value="F:threonine deaminase activity"/>
    <property type="evidence" value="ECO:0007669"/>
    <property type="project" value="TreeGrafter"/>
</dbReference>
<comment type="similarity">
    <text evidence="4 13">Belongs to the threonine synthase family.</text>
</comment>
<evidence type="ECO:0000256" key="2">
    <source>
        <dbReference type="ARBA" id="ARBA00003648"/>
    </source>
</evidence>
<dbReference type="Gene3D" id="3.40.50.1100">
    <property type="match status" value="2"/>
</dbReference>
<dbReference type="AlphaFoldDB" id="A0AA44UNU9"/>
<accession>A0AA44UNU9</accession>
<evidence type="ECO:0000313" key="20">
    <source>
        <dbReference type="Proteomes" id="UP000232453"/>
    </source>
</evidence>
<dbReference type="GO" id="GO:0030170">
    <property type="term" value="F:pyridoxal phosphate binding"/>
    <property type="evidence" value="ECO:0007669"/>
    <property type="project" value="InterPro"/>
</dbReference>
<evidence type="ECO:0000259" key="18">
    <source>
        <dbReference type="Pfam" id="PF00291"/>
    </source>
</evidence>
<dbReference type="GO" id="GO:0006567">
    <property type="term" value="P:L-threonine catabolic process"/>
    <property type="evidence" value="ECO:0007669"/>
    <property type="project" value="TreeGrafter"/>
</dbReference>
<dbReference type="GO" id="GO:0009088">
    <property type="term" value="P:threonine biosynthetic process"/>
    <property type="evidence" value="ECO:0007669"/>
    <property type="project" value="UniProtKB-UniRule"/>
</dbReference>
<dbReference type="EC" id="4.2.3.1" evidence="5 12"/>
<keyword evidence="10 13" id="KW-0456">Lyase</keyword>
<dbReference type="FunFam" id="3.40.50.1100:FF:000014">
    <property type="entry name" value="Threonine synthase"/>
    <property type="match status" value="1"/>
</dbReference>